<dbReference type="SUPFAM" id="SSF89562">
    <property type="entry name" value="RraA-like"/>
    <property type="match status" value="1"/>
</dbReference>
<proteinExistence type="predicted"/>
<evidence type="ECO:0000256" key="2">
    <source>
        <dbReference type="ARBA" id="ARBA00016549"/>
    </source>
</evidence>
<keyword evidence="6" id="KW-0489">Methyltransferase</keyword>
<accession>A0A9J9HCB7</accession>
<comment type="cofactor">
    <cofactor evidence="5">
        <name>Mg(2+)</name>
        <dbReference type="ChEBI" id="CHEBI:18420"/>
    </cofactor>
</comment>
<evidence type="ECO:0000256" key="5">
    <source>
        <dbReference type="PIRSR" id="PIRSR605493-1"/>
    </source>
</evidence>
<comment type="cofactor">
    <cofactor evidence="1">
        <name>a divalent metal cation</name>
        <dbReference type="ChEBI" id="CHEBI:60240"/>
    </cofactor>
</comment>
<evidence type="ECO:0000313" key="7">
    <source>
        <dbReference type="Proteomes" id="UP000001989"/>
    </source>
</evidence>
<dbReference type="EMBL" id="CP000699">
    <property type="protein sequence ID" value="ABQ68827.1"/>
    <property type="molecule type" value="Genomic_DNA"/>
</dbReference>
<dbReference type="GO" id="GO:0046872">
    <property type="term" value="F:metal ion binding"/>
    <property type="evidence" value="ECO:0007669"/>
    <property type="project" value="UniProtKB-KW"/>
</dbReference>
<dbReference type="GO" id="GO:0008168">
    <property type="term" value="F:methyltransferase activity"/>
    <property type="evidence" value="ECO:0007669"/>
    <property type="project" value="UniProtKB-KW"/>
</dbReference>
<dbReference type="InterPro" id="IPR036704">
    <property type="entry name" value="RraA/RraA-like_sf"/>
</dbReference>
<keyword evidence="7" id="KW-1185">Reference proteome</keyword>
<keyword evidence="5" id="KW-0460">Magnesium</keyword>
<gene>
    <name evidence="6" type="ordered locus">Swit_2468</name>
</gene>
<evidence type="ECO:0000256" key="1">
    <source>
        <dbReference type="ARBA" id="ARBA00001968"/>
    </source>
</evidence>
<dbReference type="InterPro" id="IPR005493">
    <property type="entry name" value="RraA/RraA-like"/>
</dbReference>
<keyword evidence="6" id="KW-0808">Transferase</keyword>
<evidence type="ECO:0000313" key="6">
    <source>
        <dbReference type="EMBL" id="ABQ68827.1"/>
    </source>
</evidence>
<dbReference type="PANTHER" id="PTHR33254">
    <property type="entry name" value="4-HYDROXY-4-METHYL-2-OXOGLUTARATE ALDOLASE 3-RELATED"/>
    <property type="match status" value="1"/>
</dbReference>
<dbReference type="Proteomes" id="UP000001989">
    <property type="component" value="Chromosome"/>
</dbReference>
<feature type="binding site" evidence="5">
    <location>
        <position position="125"/>
    </location>
    <ligand>
        <name>Mg(2+)</name>
        <dbReference type="ChEBI" id="CHEBI:18420"/>
    </ligand>
</feature>
<dbReference type="KEGG" id="swi:Swit_2468"/>
<protein>
    <recommendedName>
        <fullName evidence="2">Putative 4-hydroxy-4-methyl-2-oxoglutarate aldolase</fullName>
    </recommendedName>
    <alternativeName>
        <fullName evidence="3">Regulator of ribonuclease activity homolog</fullName>
    </alternativeName>
    <alternativeName>
        <fullName evidence="4">RraA-like protein</fullName>
    </alternativeName>
</protein>
<dbReference type="AlphaFoldDB" id="A0A9J9HCB7"/>
<organism evidence="6 7">
    <name type="scientific">Rhizorhabdus wittichii (strain DSM 6014 / CCUG 31198 / JCM 15750 / NBRC 105917 / EY 4224 / RW1)</name>
    <name type="common">Sphingomonas wittichii</name>
    <dbReference type="NCBI Taxonomy" id="392499"/>
    <lineage>
        <taxon>Bacteria</taxon>
        <taxon>Pseudomonadati</taxon>
        <taxon>Pseudomonadota</taxon>
        <taxon>Alphaproteobacteria</taxon>
        <taxon>Sphingomonadales</taxon>
        <taxon>Sphingomonadaceae</taxon>
        <taxon>Rhizorhabdus</taxon>
    </lineage>
</organism>
<dbReference type="Gene3D" id="3.50.30.40">
    <property type="entry name" value="Ribonuclease E inhibitor RraA/RraA-like"/>
    <property type="match status" value="1"/>
</dbReference>
<dbReference type="PANTHER" id="PTHR33254:SF4">
    <property type="entry name" value="4-HYDROXY-4-METHYL-2-OXOGLUTARATE ALDOLASE 3-RELATED"/>
    <property type="match status" value="1"/>
</dbReference>
<feature type="binding site" evidence="5">
    <location>
        <begin position="102"/>
        <end position="105"/>
    </location>
    <ligand>
        <name>substrate</name>
    </ligand>
</feature>
<evidence type="ECO:0000256" key="4">
    <source>
        <dbReference type="ARBA" id="ARBA00030169"/>
    </source>
</evidence>
<dbReference type="Pfam" id="PF03737">
    <property type="entry name" value="RraA-like"/>
    <property type="match status" value="1"/>
</dbReference>
<sequence length="232" mass="23574">MTPACPEVPMFQINPLPAQLASTLVERALLAEPAVVGHFRLMGFPDGGIQPQIESGRIAGTAVTLALPGADSALLHHVASTLRPGDVLVIDRLGDKTHACLGGGVAFALKQRGIAGIVIDGPAADPAELREHGVPIWSRGLSAITTRTYAVGGAFNIPVSIGGAVVQPGDLVIADEGGIVFIPPAEASNDVERAIRMIEGERQGMGLIADGKPLGALSGATALVEKAVAPAG</sequence>
<evidence type="ECO:0000256" key="3">
    <source>
        <dbReference type="ARBA" id="ARBA00029596"/>
    </source>
</evidence>
<keyword evidence="5" id="KW-0479">Metal-binding</keyword>
<dbReference type="GO" id="GO:0032259">
    <property type="term" value="P:methylation"/>
    <property type="evidence" value="ECO:0007669"/>
    <property type="project" value="UniProtKB-KW"/>
</dbReference>
<dbReference type="CDD" id="cd16841">
    <property type="entry name" value="RraA_family"/>
    <property type="match status" value="1"/>
</dbReference>
<reference evidence="6 7" key="1">
    <citation type="journal article" date="2010" name="J. Bacteriol.">
        <title>Genome sequence of the dioxin-mineralizing bacterium Sphingomonas wittichii RW1.</title>
        <authorList>
            <person name="Miller T.R."/>
            <person name="Delcher A.L."/>
            <person name="Salzberg S.L."/>
            <person name="Saunders E."/>
            <person name="Detter J.C."/>
            <person name="Halden R.U."/>
        </authorList>
    </citation>
    <scope>NUCLEOTIDE SEQUENCE [LARGE SCALE GENOMIC DNA]</scope>
    <source>
        <strain evidence="7">DSM 6014 / CCUG 31198 / JCM 15750 / NBRC 105917 / EY 4224 / RW1</strain>
    </source>
</reference>
<name>A0A9J9HCB7_RHIWR</name>